<dbReference type="SUPFAM" id="SSF56935">
    <property type="entry name" value="Porins"/>
    <property type="match status" value="1"/>
</dbReference>
<gene>
    <name evidence="2" type="ORF">ECE50_013040</name>
</gene>
<feature type="chain" id="PRO_5040401909" description="Macroglobulin domain-containing protein" evidence="1">
    <location>
        <begin position="30"/>
        <end position="816"/>
    </location>
</feature>
<comment type="caution">
    <text evidence="2">The sequence shown here is derived from an EMBL/GenBank/DDBJ whole genome shotgun (WGS) entry which is preliminary data.</text>
</comment>
<protein>
    <recommendedName>
        <fullName evidence="4">Macroglobulin domain-containing protein</fullName>
    </recommendedName>
</protein>
<evidence type="ECO:0000313" key="3">
    <source>
        <dbReference type="Proteomes" id="UP000281028"/>
    </source>
</evidence>
<reference evidence="2" key="1">
    <citation type="submission" date="2020-05" db="EMBL/GenBank/DDBJ databases">
        <title>Chitinophaga laudate sp. nov., isolated from a tropical peat swamp.</title>
        <authorList>
            <person name="Goh C.B.S."/>
            <person name="Lee M.S."/>
            <person name="Parimannan S."/>
            <person name="Pasbakhsh P."/>
            <person name="Yule C.M."/>
            <person name="Rajandas H."/>
            <person name="Loke S."/>
            <person name="Croft L."/>
            <person name="Tan J.B.L."/>
        </authorList>
    </citation>
    <scope>NUCLEOTIDE SEQUENCE</scope>
    <source>
        <strain evidence="2">Mgbs1</strain>
    </source>
</reference>
<evidence type="ECO:0008006" key="4">
    <source>
        <dbReference type="Google" id="ProtNLM"/>
    </source>
</evidence>
<keyword evidence="1" id="KW-0732">Signal</keyword>
<dbReference type="AlphaFoldDB" id="A0A9Q5DAQ4"/>
<keyword evidence="3" id="KW-1185">Reference proteome</keyword>
<dbReference type="Proteomes" id="UP000281028">
    <property type="component" value="Unassembled WGS sequence"/>
</dbReference>
<dbReference type="EMBL" id="RIAR02000001">
    <property type="protein sequence ID" value="NSL87767.1"/>
    <property type="molecule type" value="Genomic_DNA"/>
</dbReference>
<feature type="signal peptide" evidence="1">
    <location>
        <begin position="1"/>
        <end position="29"/>
    </location>
</feature>
<evidence type="ECO:0000256" key="1">
    <source>
        <dbReference type="SAM" id="SignalP"/>
    </source>
</evidence>
<accession>A0A9Q5DAQ4</accession>
<sequence>MQPHHTNKRRFLKWLMPALLLTGVVSAIAVNRNPGDWSDRLIQALQQFSNRYPQEKVYLHLDKDYYAAGETIWFKGYVTLNGLPALQATNLYVELLDKNNNIVQKKLFGIGNAGAPGFFDLPETQKAGIYQLRAYTSWMLNFDPAFSYSRNIEIFDPAKKTAPPADTAAADFSVQFFPEGGALIAGQANTVAFKAIDNNGYPIDVTGTVKSPKGNADIKTLHDGMGTFDITPGAAQDAFQATVKSAKGQTKTFTLPAAQSTGATLKVFNKGSRIFYQAVPANAADTAYNDLVVIAQMGNQLVYKASLNVSEGRISGFIPADKLPSGILQVTLFAKAGQPLAERLAFVRRDDLLVMDILESDVAREARKKSTFVLRLPDTLLTNLSVAVTDADAVPVDKNAANIVSTLLLTSDIKGYVYNPNWYFRNTEPATLQALDLVMLTNGWRRFSWEKLVNNEFPEIKFPYEQGLSMKGLATTPNGRPLQNGKLDMIIKIPADSSSMFASAPIDDKGQFNLTSMVFPDTAFIYYQGNDLVKKDKNVSVKIDNHFFERPTQIKIPYPLRVPPAVDNNSLKLFLTGVSEGNKVNRAINNKTVYLQEVNVNAKKVKPEETTEKRYTSGMFSGGDGYTFDLTKETPTAFNIFQYLQSKVAGLQITGDMNNPSLSWRGGKPGLYLNEMQSDVSMLSTLSINDVALIKVFRPPFMGGFGGANGAIAVYTKKGGDNQSTPDPSIRGFQLYKKAGYTVVKQFYSPDYSVKKEVHALPDKRLTLYWNPNVAVDTLTHTATVQFYNNDFSKRFRLVVEGITDEGSPGRLEQEI</sequence>
<dbReference type="Gene3D" id="2.60.40.1930">
    <property type="match status" value="1"/>
</dbReference>
<evidence type="ECO:0000313" key="2">
    <source>
        <dbReference type="EMBL" id="NSL87767.1"/>
    </source>
</evidence>
<organism evidence="2 3">
    <name type="scientific">Chitinophaga solisilvae</name>
    <dbReference type="NCBI Taxonomy" id="1233460"/>
    <lineage>
        <taxon>Bacteria</taxon>
        <taxon>Pseudomonadati</taxon>
        <taxon>Bacteroidota</taxon>
        <taxon>Chitinophagia</taxon>
        <taxon>Chitinophagales</taxon>
        <taxon>Chitinophagaceae</taxon>
        <taxon>Chitinophaga</taxon>
    </lineage>
</organism>
<name>A0A9Q5DAQ4_9BACT</name>
<proteinExistence type="predicted"/>